<keyword evidence="8" id="KW-0012">Acyltransferase</keyword>
<feature type="repeat" description="Solcar" evidence="10">
    <location>
        <begin position="787"/>
        <end position="872"/>
    </location>
</feature>
<keyword evidence="6 10" id="KW-0812">Transmembrane</keyword>
<evidence type="ECO:0000256" key="1">
    <source>
        <dbReference type="ARBA" id="ARBA00004141"/>
    </source>
</evidence>
<dbReference type="GeneID" id="23614360"/>
<dbReference type="eggNOG" id="KOG2436">
    <property type="taxonomic scope" value="Eukaryota"/>
</dbReference>
<dbReference type="Gene3D" id="3.40.630.30">
    <property type="match status" value="1"/>
</dbReference>
<keyword evidence="12" id="KW-1133">Transmembrane helix</keyword>
<comment type="pathway">
    <text evidence="2">Amino-acid biosynthesis; L-arginine biosynthesis; N(2)-acetyl-L-ornithine from L-glutamate: step 1/4.</text>
</comment>
<evidence type="ECO:0000256" key="8">
    <source>
        <dbReference type="ARBA" id="ARBA00023315"/>
    </source>
</evidence>
<dbReference type="Pfam" id="PF00583">
    <property type="entry name" value="Acetyltransf_1"/>
    <property type="match status" value="1"/>
</dbReference>
<evidence type="ECO:0000256" key="2">
    <source>
        <dbReference type="ARBA" id="ARBA00004925"/>
    </source>
</evidence>
<dbReference type="EMBL" id="KL662081">
    <property type="protein sequence ID" value="KFM22778.1"/>
    <property type="molecule type" value="Genomic_DNA"/>
</dbReference>
<keyword evidence="15" id="KW-1185">Reference proteome</keyword>
<feature type="domain" description="N-acetyltransferase" evidence="13">
    <location>
        <begin position="430"/>
        <end position="565"/>
    </location>
</feature>
<evidence type="ECO:0000256" key="5">
    <source>
        <dbReference type="ARBA" id="ARBA00022679"/>
    </source>
</evidence>
<dbReference type="InterPro" id="IPR023395">
    <property type="entry name" value="MCP_dom_sf"/>
</dbReference>
<dbReference type="CDD" id="cd04301">
    <property type="entry name" value="NAT_SF"/>
    <property type="match status" value="1"/>
</dbReference>
<protein>
    <recommendedName>
        <fullName evidence="4">amino-acid N-acetyltransferase</fullName>
        <ecNumber evidence="4">2.3.1.1</ecNumber>
    </recommendedName>
</protein>
<keyword evidence="5 14" id="KW-0808">Transferase</keyword>
<comment type="similarity">
    <text evidence="3">Belongs to the acetyltransferase family. ArgA subfamily.</text>
</comment>
<dbReference type="STRING" id="3075.A0A087SAM4"/>
<evidence type="ECO:0000256" key="7">
    <source>
        <dbReference type="ARBA" id="ARBA00023136"/>
    </source>
</evidence>
<dbReference type="PROSITE" id="PS51186">
    <property type="entry name" value="GNAT"/>
    <property type="match status" value="1"/>
</dbReference>
<dbReference type="PANTHER" id="PTHR30602">
    <property type="entry name" value="AMINO-ACID ACETYLTRANSFERASE"/>
    <property type="match status" value="1"/>
</dbReference>
<evidence type="ECO:0000256" key="11">
    <source>
        <dbReference type="SAM" id="MobiDB-lite"/>
    </source>
</evidence>
<dbReference type="GO" id="GO:0006526">
    <property type="term" value="P:L-arginine biosynthetic process"/>
    <property type="evidence" value="ECO:0007669"/>
    <property type="project" value="UniProtKB-UniPathway"/>
</dbReference>
<dbReference type="PANTHER" id="PTHR30602:SF12">
    <property type="entry name" value="AMINO-ACID ACETYLTRANSFERASE NAGS1, CHLOROPLASTIC-RELATED"/>
    <property type="match status" value="1"/>
</dbReference>
<dbReference type="UniPathway" id="UPA00068">
    <property type="reaction ID" value="UER00106"/>
</dbReference>
<evidence type="ECO:0000256" key="4">
    <source>
        <dbReference type="ARBA" id="ARBA00012697"/>
    </source>
</evidence>
<feature type="region of interest" description="Disordered" evidence="11">
    <location>
        <begin position="338"/>
        <end position="360"/>
    </location>
</feature>
<dbReference type="SUPFAM" id="SSF55729">
    <property type="entry name" value="Acyl-CoA N-acyltransferases (Nat)"/>
    <property type="match status" value="1"/>
</dbReference>
<dbReference type="AlphaFoldDB" id="A0A087SAM4"/>
<dbReference type="FunFam" id="1.50.40.10:FF:000149">
    <property type="entry name" value="Mitochondrial Carrier (MC) Family"/>
    <property type="match status" value="1"/>
</dbReference>
<dbReference type="InterPro" id="IPR016181">
    <property type="entry name" value="Acyl_CoA_acyltransferase"/>
</dbReference>
<dbReference type="InterPro" id="IPR001048">
    <property type="entry name" value="Asp/Glu/Uridylate_kinase"/>
</dbReference>
<dbReference type="SUPFAM" id="SSF53633">
    <property type="entry name" value="Carbamate kinase-like"/>
    <property type="match status" value="1"/>
</dbReference>
<dbReference type="GO" id="GO:0005737">
    <property type="term" value="C:cytoplasm"/>
    <property type="evidence" value="ECO:0007669"/>
    <property type="project" value="InterPro"/>
</dbReference>
<dbReference type="eggNOG" id="KOG0768">
    <property type="taxonomic scope" value="Eukaryota"/>
</dbReference>
<dbReference type="InterPro" id="IPR000182">
    <property type="entry name" value="GNAT_dom"/>
</dbReference>
<feature type="transmembrane region" description="Helical" evidence="12">
    <location>
        <begin position="660"/>
        <end position="681"/>
    </location>
</feature>
<dbReference type="InterPro" id="IPR036393">
    <property type="entry name" value="AceGlu_kinase-like_sf"/>
</dbReference>
<dbReference type="InterPro" id="IPR010167">
    <property type="entry name" value="NH2A_AcTrfase"/>
</dbReference>
<feature type="compositionally biased region" description="Low complexity" evidence="11">
    <location>
        <begin position="347"/>
        <end position="356"/>
    </location>
</feature>
<organism evidence="14 15">
    <name type="scientific">Auxenochlorella protothecoides</name>
    <name type="common">Green microalga</name>
    <name type="synonym">Chlorella protothecoides</name>
    <dbReference type="NCBI Taxonomy" id="3075"/>
    <lineage>
        <taxon>Eukaryota</taxon>
        <taxon>Viridiplantae</taxon>
        <taxon>Chlorophyta</taxon>
        <taxon>core chlorophytes</taxon>
        <taxon>Trebouxiophyceae</taxon>
        <taxon>Chlorellales</taxon>
        <taxon>Chlorellaceae</taxon>
        <taxon>Auxenochlorella</taxon>
    </lineage>
</organism>
<evidence type="ECO:0000259" key="13">
    <source>
        <dbReference type="PROSITE" id="PS51186"/>
    </source>
</evidence>
<dbReference type="SUPFAM" id="SSF103506">
    <property type="entry name" value="Mitochondrial carrier"/>
    <property type="match status" value="1"/>
</dbReference>
<evidence type="ECO:0000256" key="12">
    <source>
        <dbReference type="SAM" id="Phobius"/>
    </source>
</evidence>
<comment type="subcellular location">
    <subcellularLocation>
        <location evidence="1">Membrane</location>
        <topology evidence="1">Multi-pass membrane protein</topology>
    </subcellularLocation>
</comment>
<evidence type="ECO:0000256" key="10">
    <source>
        <dbReference type="PROSITE-ProRule" id="PRU00282"/>
    </source>
</evidence>
<dbReference type="EC" id="2.3.1.1" evidence="4"/>
<feature type="repeat" description="Solcar" evidence="10">
    <location>
        <begin position="696"/>
        <end position="778"/>
    </location>
</feature>
<keyword evidence="7 10" id="KW-0472">Membrane</keyword>
<reference evidence="14 15" key="1">
    <citation type="journal article" date="2014" name="BMC Genomics">
        <title>Oil accumulation mechanisms of the oleaginous microalga Chlorella protothecoides revealed through its genome, transcriptomes, and proteomes.</title>
        <authorList>
            <person name="Gao C."/>
            <person name="Wang Y."/>
            <person name="Shen Y."/>
            <person name="Yan D."/>
            <person name="He X."/>
            <person name="Dai J."/>
            <person name="Wu Q."/>
        </authorList>
    </citation>
    <scope>NUCLEOTIDE SEQUENCE [LARGE SCALE GENOMIC DNA]</scope>
    <source>
        <strain evidence="14 15">0710</strain>
    </source>
</reference>
<evidence type="ECO:0000256" key="6">
    <source>
        <dbReference type="ARBA" id="ARBA00022692"/>
    </source>
</evidence>
<evidence type="ECO:0000256" key="3">
    <source>
        <dbReference type="ARBA" id="ARBA00009145"/>
    </source>
</evidence>
<dbReference type="GO" id="GO:0004042">
    <property type="term" value="F:L-glutamate N-acetyltransferase activity"/>
    <property type="evidence" value="ECO:0007669"/>
    <property type="project" value="InterPro"/>
</dbReference>
<dbReference type="Pfam" id="PF00153">
    <property type="entry name" value="Mito_carr"/>
    <property type="match status" value="2"/>
</dbReference>
<gene>
    <name evidence="14" type="ORF">F751_2969</name>
</gene>
<sequence>MRGCSTLSLTPARCTSPLTYRVRTCTHRLGPTGPPSSTTNGTASTSAEAPSPQHAVVPARGLPGRDYGALDRTQYGLFVQFFRQASPYIEGHRGRTFVISIPGEVVSNRSQLSALLEDIALLHGLGVRLVLVLGTPAPPVSDTSSPYPVTDSDAMERLIQAAGLARLQVEAFLSKAPTVALARRHTRGKRGEPPTVHTPSLSVVSGNYLAAKRRGVVGGVDHGATGMVRHVAAASVAAQLAAGSIVVLSGLGFSAGGEPLACPPTGVAAAAAVALGADKLLLLTTSVALRRSRELSGWLPLRDAEALLCAALPDPARRADLLAELAALGGGGGGGGGEVPAGVGGHPDAAATAAPAPASPALPPAQRDLDFDLEKWAAAGAALPLLAACAACRAGVKRAHLVDAAGDGGLLLELYSRDGVGSMVSTDLYEGMRPAEPRDLGPIAELLRPLEEGGFLVRRSAARLAADLPHFTVWEREGRVLGCVAAPPLGDGVAELGAFAVHPAYRRLGKGDGLLECVEAAAAAAGAHTLVLLTTRTADWFAQRGFRHVGPAAGNALLPEARRAQGVVSAATGAALTLVLRRALIGSPSLSVDDHPMQVQENSAVAAAAATATVVASSSAKLAPPPPKPDQKPVHDVVAGAMARAASQSTIHPLDTMKGLYKGVVGAATGAGLIIGTYFAFYSTTKRFLREHSTLSDGSVAFVSGATAALGSSVVKVPLAVCIRSVQAGVYTNALAAAQDIVKAAGVRGLFTGFLPTILEDVPDMAVKFAVYETVRNLHLRLRGRHASVLEDLCIGGFAGAAAAAATTPLDVVKTVMMTTASARPTVVSASRAILREGGGARAFFRGMGPRALSNGLNSAIFFCFFEAIRQVLTKQQAARGAL</sequence>
<dbReference type="Proteomes" id="UP000028924">
    <property type="component" value="Unassembled WGS sequence"/>
</dbReference>
<feature type="region of interest" description="Disordered" evidence="11">
    <location>
        <begin position="25"/>
        <end position="62"/>
    </location>
</feature>
<evidence type="ECO:0000256" key="9">
    <source>
        <dbReference type="ARBA" id="ARBA00048372"/>
    </source>
</evidence>
<accession>A0A087SAM4</accession>
<evidence type="ECO:0000313" key="15">
    <source>
        <dbReference type="Proteomes" id="UP000028924"/>
    </source>
</evidence>
<proteinExistence type="inferred from homology"/>
<dbReference type="GO" id="GO:0016020">
    <property type="term" value="C:membrane"/>
    <property type="evidence" value="ECO:0007669"/>
    <property type="project" value="UniProtKB-SubCell"/>
</dbReference>
<dbReference type="InterPro" id="IPR018108">
    <property type="entry name" value="MCP_transmembrane"/>
</dbReference>
<dbReference type="PROSITE" id="PS50920">
    <property type="entry name" value="SOLCAR"/>
    <property type="match status" value="2"/>
</dbReference>
<dbReference type="HAMAP" id="MF_01105">
    <property type="entry name" value="N_acetyl_glu_synth"/>
    <property type="match status" value="1"/>
</dbReference>
<dbReference type="Pfam" id="PF00696">
    <property type="entry name" value="AA_kinase"/>
    <property type="match status" value="1"/>
</dbReference>
<dbReference type="KEGG" id="apro:F751_2969"/>
<feature type="compositionally biased region" description="Low complexity" evidence="11">
    <location>
        <begin position="35"/>
        <end position="49"/>
    </location>
</feature>
<evidence type="ECO:0000313" key="14">
    <source>
        <dbReference type="EMBL" id="KFM22778.1"/>
    </source>
</evidence>
<dbReference type="OrthoDB" id="438291at2759"/>
<dbReference type="Gene3D" id="1.50.40.10">
    <property type="entry name" value="Mitochondrial carrier domain"/>
    <property type="match status" value="1"/>
</dbReference>
<dbReference type="Gene3D" id="3.40.1160.10">
    <property type="entry name" value="Acetylglutamate kinase-like"/>
    <property type="match status" value="1"/>
</dbReference>
<comment type="catalytic activity">
    <reaction evidence="9">
        <text>L-glutamate + acetyl-CoA = N-acetyl-L-glutamate + CoA + H(+)</text>
        <dbReference type="Rhea" id="RHEA:24292"/>
        <dbReference type="ChEBI" id="CHEBI:15378"/>
        <dbReference type="ChEBI" id="CHEBI:29985"/>
        <dbReference type="ChEBI" id="CHEBI:44337"/>
        <dbReference type="ChEBI" id="CHEBI:57287"/>
        <dbReference type="ChEBI" id="CHEBI:57288"/>
        <dbReference type="EC" id="2.3.1.1"/>
    </reaction>
</comment>
<dbReference type="RefSeq" id="XP_011395643.1">
    <property type="nucleotide sequence ID" value="XM_011397341.1"/>
</dbReference>
<name>A0A087SAM4_AUXPR</name>